<feature type="coiled-coil region" evidence="1">
    <location>
        <begin position="84"/>
        <end position="118"/>
    </location>
</feature>
<dbReference type="InterPro" id="IPR048020">
    <property type="entry name" value="Transpos_IS3"/>
</dbReference>
<keyword evidence="1" id="KW-0175">Coiled coil</keyword>
<dbReference type="Pfam" id="PF00665">
    <property type="entry name" value="rve"/>
    <property type="match status" value="1"/>
</dbReference>
<name>A0ABV8UFS9_9PROT</name>
<dbReference type="Gene3D" id="1.10.10.10">
    <property type="entry name" value="Winged helix-like DNA-binding domain superfamily/Winged helix DNA-binding domain"/>
    <property type="match status" value="2"/>
</dbReference>
<gene>
    <name evidence="3" type="ORF">ACFO5Q_16730</name>
</gene>
<organism evidence="3 4">
    <name type="scientific">Kordiimonas lipolytica</name>
    <dbReference type="NCBI Taxonomy" id="1662421"/>
    <lineage>
        <taxon>Bacteria</taxon>
        <taxon>Pseudomonadati</taxon>
        <taxon>Pseudomonadota</taxon>
        <taxon>Alphaproteobacteria</taxon>
        <taxon>Kordiimonadales</taxon>
        <taxon>Kordiimonadaceae</taxon>
        <taxon>Kordiimonas</taxon>
    </lineage>
</organism>
<dbReference type="InterPro" id="IPR012337">
    <property type="entry name" value="RNaseH-like_sf"/>
</dbReference>
<evidence type="ECO:0000313" key="3">
    <source>
        <dbReference type="EMBL" id="MFC4349501.1"/>
    </source>
</evidence>
<dbReference type="Gene3D" id="3.30.420.10">
    <property type="entry name" value="Ribonuclease H-like superfamily/Ribonuclease H"/>
    <property type="match status" value="1"/>
</dbReference>
<protein>
    <submittedName>
        <fullName evidence="3">IS3 family transposase</fullName>
    </submittedName>
</protein>
<dbReference type="InterPro" id="IPR010921">
    <property type="entry name" value="Trp_repressor/repl_initiator"/>
</dbReference>
<reference evidence="4" key="1">
    <citation type="journal article" date="2019" name="Int. J. Syst. Evol. Microbiol.">
        <title>The Global Catalogue of Microorganisms (GCM) 10K type strain sequencing project: providing services to taxonomists for standard genome sequencing and annotation.</title>
        <authorList>
            <consortium name="The Broad Institute Genomics Platform"/>
            <consortium name="The Broad Institute Genome Sequencing Center for Infectious Disease"/>
            <person name="Wu L."/>
            <person name="Ma J."/>
        </authorList>
    </citation>
    <scope>NUCLEOTIDE SEQUENCE [LARGE SCALE GENOMIC DNA]</scope>
    <source>
        <strain evidence="4">CGMCC 1.15304</strain>
    </source>
</reference>
<feature type="domain" description="Integrase catalytic" evidence="2">
    <location>
        <begin position="255"/>
        <end position="423"/>
    </location>
</feature>
<dbReference type="SUPFAM" id="SSF48295">
    <property type="entry name" value="TrpR-like"/>
    <property type="match status" value="2"/>
</dbReference>
<dbReference type="InterPro" id="IPR001584">
    <property type="entry name" value="Integrase_cat-core"/>
</dbReference>
<comment type="caution">
    <text evidence="3">The sequence shown here is derived from an EMBL/GenBank/DDBJ whole genome shotgun (WGS) entry which is preliminary data.</text>
</comment>
<evidence type="ECO:0000313" key="4">
    <source>
        <dbReference type="Proteomes" id="UP001595776"/>
    </source>
</evidence>
<evidence type="ECO:0000259" key="2">
    <source>
        <dbReference type="PROSITE" id="PS50994"/>
    </source>
</evidence>
<dbReference type="EMBL" id="JBHSCR010000022">
    <property type="protein sequence ID" value="MFC4349501.1"/>
    <property type="molecule type" value="Genomic_DNA"/>
</dbReference>
<proteinExistence type="predicted"/>
<dbReference type="InterPro" id="IPR036388">
    <property type="entry name" value="WH-like_DNA-bd_sf"/>
</dbReference>
<dbReference type="PROSITE" id="PS50994">
    <property type="entry name" value="INTEGRASE"/>
    <property type="match status" value="1"/>
</dbReference>
<dbReference type="SUPFAM" id="SSF53098">
    <property type="entry name" value="Ribonuclease H-like"/>
    <property type="match status" value="1"/>
</dbReference>
<sequence>MKAKSSSSKSGKSAADQTVKNIRRATRKIYSAEEKIRIVLEGLSRETSVAELCRREGIAQSMYYKWSKEFLEAGKQRLAGDTVRAATSDEVNDLRREARDLKEVVAEQTLEIRLLKKRGRGWGVRRMRYSASEKLEIIRTVEQSHLSARQTLDRIGIPRTTFYRWYDRYLASGFDGLNDRQPHPGEAWNRIPDHIRKQVHDMALDEPELSPRELAVKFTDSKGYFVSEASVYRMLKAANMITSPAYVVIKAADEFKDKPARINEQWQTDFTYFKIKGWGWYYLSTILDDYSRYVISWKLCSTMKAKDVTDTIDQALNASGCHDKAAMPRLLSDNGSSYVAEELADFLKAKGMGHVRGRPYHPQTQGKIERWHQTLKNRILLDNYYLPGHLEHEIGQFIHYYNHERYHESLNNLTPADVYFGRGPTILDRRRKIKQQTLRQRALRHHAKAA</sequence>
<accession>A0ABV8UFS9</accession>
<dbReference type="NCBIfam" id="NF033516">
    <property type="entry name" value="transpos_IS3"/>
    <property type="match status" value="1"/>
</dbReference>
<dbReference type="InterPro" id="IPR002514">
    <property type="entry name" value="Transposase_8"/>
</dbReference>
<dbReference type="RefSeq" id="WP_156431865.1">
    <property type="nucleotide sequence ID" value="NZ_JBHSCR010000022.1"/>
</dbReference>
<keyword evidence="4" id="KW-1185">Reference proteome</keyword>
<evidence type="ECO:0000256" key="1">
    <source>
        <dbReference type="SAM" id="Coils"/>
    </source>
</evidence>
<dbReference type="PANTHER" id="PTHR46889">
    <property type="entry name" value="TRANSPOSASE INSF FOR INSERTION SEQUENCE IS3B-RELATED"/>
    <property type="match status" value="1"/>
</dbReference>
<dbReference type="Pfam" id="PF13565">
    <property type="entry name" value="HTH_32"/>
    <property type="match status" value="1"/>
</dbReference>
<dbReference type="Proteomes" id="UP001595776">
    <property type="component" value="Unassembled WGS sequence"/>
</dbReference>
<dbReference type="InterPro" id="IPR036397">
    <property type="entry name" value="RNaseH_sf"/>
</dbReference>
<dbReference type="InterPro" id="IPR050900">
    <property type="entry name" value="Transposase_IS3/IS150/IS904"/>
</dbReference>
<dbReference type="PANTHER" id="PTHR46889:SF4">
    <property type="entry name" value="TRANSPOSASE INSO FOR INSERTION SEQUENCE ELEMENT IS911B-RELATED"/>
    <property type="match status" value="1"/>
</dbReference>
<dbReference type="Pfam" id="PF01527">
    <property type="entry name" value="HTH_Tnp_1"/>
    <property type="match status" value="1"/>
</dbReference>